<proteinExistence type="predicted"/>
<feature type="compositionally biased region" description="Polar residues" evidence="1">
    <location>
        <begin position="30"/>
        <end position="52"/>
    </location>
</feature>
<feature type="compositionally biased region" description="Basic and acidic residues" evidence="1">
    <location>
        <begin position="175"/>
        <end position="191"/>
    </location>
</feature>
<organism evidence="3 4">
    <name type="scientific">Hortaea werneckii</name>
    <name type="common">Black yeast</name>
    <name type="synonym">Cladosporium werneckii</name>
    <dbReference type="NCBI Taxonomy" id="91943"/>
    <lineage>
        <taxon>Eukaryota</taxon>
        <taxon>Fungi</taxon>
        <taxon>Dikarya</taxon>
        <taxon>Ascomycota</taxon>
        <taxon>Pezizomycotina</taxon>
        <taxon>Dothideomycetes</taxon>
        <taxon>Dothideomycetidae</taxon>
        <taxon>Mycosphaerellales</taxon>
        <taxon>Teratosphaeriaceae</taxon>
        <taxon>Hortaea</taxon>
    </lineage>
</organism>
<dbReference type="AlphaFoldDB" id="A0A3M6XFS5"/>
<dbReference type="Pfam" id="PF09350">
    <property type="entry name" value="DJC28_CD"/>
    <property type="match status" value="1"/>
</dbReference>
<dbReference type="EMBL" id="QWIJ01000022">
    <property type="protein sequence ID" value="RMX89673.1"/>
    <property type="molecule type" value="Genomic_DNA"/>
</dbReference>
<accession>A0A3M6XFS5</accession>
<evidence type="ECO:0000313" key="4">
    <source>
        <dbReference type="Proteomes" id="UP000281245"/>
    </source>
</evidence>
<feature type="region of interest" description="Disordered" evidence="1">
    <location>
        <begin position="411"/>
        <end position="445"/>
    </location>
</feature>
<feature type="region of interest" description="Disordered" evidence="1">
    <location>
        <begin position="30"/>
        <end position="83"/>
    </location>
</feature>
<dbReference type="InterPro" id="IPR018961">
    <property type="entry name" value="DnaJ_homolog_subfam-C_membr-28"/>
</dbReference>
<feature type="domain" description="DnaJ homologue subfamily C member 28 conserved" evidence="2">
    <location>
        <begin position="240"/>
        <end position="310"/>
    </location>
</feature>
<protein>
    <recommendedName>
        <fullName evidence="2">DnaJ homologue subfamily C member 28 conserved domain-containing protein</fullName>
    </recommendedName>
</protein>
<dbReference type="VEuPathDB" id="FungiDB:BTJ68_03346"/>
<name>A0A3M6XFS5_HORWE</name>
<feature type="region of interest" description="Disordered" evidence="1">
    <location>
        <begin position="155"/>
        <end position="191"/>
    </location>
</feature>
<reference evidence="3 4" key="1">
    <citation type="journal article" date="2018" name="BMC Genomics">
        <title>Genomic evidence for intraspecific hybridization in a clonal and extremely halotolerant yeast.</title>
        <authorList>
            <person name="Gostincar C."/>
            <person name="Stajich J.E."/>
            <person name="Zupancic J."/>
            <person name="Zalar P."/>
            <person name="Gunde-Cimerman N."/>
        </authorList>
    </citation>
    <scope>NUCLEOTIDE SEQUENCE [LARGE SCALE GENOMIC DNA]</scope>
    <source>
        <strain evidence="3 4">EXF-6656</strain>
    </source>
</reference>
<dbReference type="PANTHER" id="PTHR39394:SF1">
    <property type="entry name" value="DNAJ HOMOLOGUE SUBFAMILY C MEMBER 28 CONSERVED DOMAIN-CONTAINING PROTEIN"/>
    <property type="match status" value="1"/>
</dbReference>
<dbReference type="OrthoDB" id="1922282at2759"/>
<comment type="caution">
    <text evidence="3">The sequence shown here is derived from an EMBL/GenBank/DDBJ whole genome shotgun (WGS) entry which is preliminary data.</text>
</comment>
<gene>
    <name evidence="3" type="ORF">D0869_00689</name>
</gene>
<dbReference type="PANTHER" id="PTHR39394">
    <property type="entry name" value="YALI0E31793P"/>
    <property type="match status" value="1"/>
</dbReference>
<sequence>MVHCMQSIQRTRPYLCARCLRASAQRHQPQTACFSRRYASSTGTPPESTGDVTDNDSKEQGALSRRLAQMSEESLETGGRSARKAVEEAGFSQDLKDELEAKIANASFKSEHANAFAEANLPSNADRATRDIAGAKAWTGSESLEDATLRMLTDAHKPMRGTPKAPSLRAPSKIDTGRPSRKEGPGTKLLNARDRTSAYAWTKDPNMPEEERENIRKEMKHRFQGGTPAVPATIAGLTSLANERIEDAIARGQFKNIKGRGKQIERDYNASSPFINTTEYFMNKMIQKQEVVPPWIEKQQELLSTATRFRSRLRTDWRRHVARMISSKGGGLEKQMKLAEEYSIAEAHANPRANKVEKIHAVDDEGQVSQITLEGETKPAPNDVPSHQQQETEIKVMEQQVAEDGTLKAPDEQVTVSAEQPEASQPKVEPTLRAPSVPPYRDPQWEQTEGSYLRTAIENLNSMTRSYNLMAPVLAKKPYFTLERELQACYADVAPTVADAIRERALAPKIKGVESIGHKPGGVMDKFGMDRAAHVYDEQKPQYGFKEFWRDLFSKK</sequence>
<evidence type="ECO:0000259" key="2">
    <source>
        <dbReference type="Pfam" id="PF09350"/>
    </source>
</evidence>
<evidence type="ECO:0000256" key="1">
    <source>
        <dbReference type="SAM" id="MobiDB-lite"/>
    </source>
</evidence>
<dbReference type="Proteomes" id="UP000281245">
    <property type="component" value="Unassembled WGS sequence"/>
</dbReference>
<evidence type="ECO:0000313" key="3">
    <source>
        <dbReference type="EMBL" id="RMX89673.1"/>
    </source>
</evidence>